<reference evidence="1 2" key="1">
    <citation type="submission" date="2015-11" db="EMBL/GenBank/DDBJ databases">
        <title>Genome sequences of Lysobacter enzymogenes strain C3 and Lysobacter antibioticus ATCC 29479.</title>
        <authorList>
            <person name="Kobayashi D.Y."/>
        </authorList>
    </citation>
    <scope>NUCLEOTIDE SEQUENCE [LARGE SCALE GENOMIC DNA]</scope>
    <source>
        <strain evidence="1 2">C3</strain>
    </source>
</reference>
<dbReference type="EMBL" id="CP013140">
    <property type="protein sequence ID" value="ALN57116.1"/>
    <property type="molecule type" value="Genomic_DNA"/>
</dbReference>
<dbReference type="PATRIC" id="fig|69.6.peg.1737"/>
<dbReference type="Proteomes" id="UP000061569">
    <property type="component" value="Chromosome"/>
</dbReference>
<evidence type="ECO:0000313" key="2">
    <source>
        <dbReference type="Proteomes" id="UP000061569"/>
    </source>
</evidence>
<dbReference type="InterPro" id="IPR025241">
    <property type="entry name" value="DUF4190"/>
</dbReference>
<sequence length="96" mass="9954">MQVPARETNVLAILSLIAGILGWTLLPVLGSLAAIVTGHIARGQIRREPQRYDGAGLAIGGLILGWSSVIIAVLTVVVIVLFFGGIAALLAFSGQH</sequence>
<organism evidence="1 2">
    <name type="scientific">Lysobacter enzymogenes</name>
    <dbReference type="NCBI Taxonomy" id="69"/>
    <lineage>
        <taxon>Bacteria</taxon>
        <taxon>Pseudomonadati</taxon>
        <taxon>Pseudomonadota</taxon>
        <taxon>Gammaproteobacteria</taxon>
        <taxon>Lysobacterales</taxon>
        <taxon>Lysobacteraceae</taxon>
        <taxon>Lysobacter</taxon>
    </lineage>
</organism>
<gene>
    <name evidence="1" type="ORF">GLE_1761</name>
</gene>
<dbReference type="STRING" id="69.GLE_1761"/>
<evidence type="ECO:0000313" key="1">
    <source>
        <dbReference type="EMBL" id="ALN57116.1"/>
    </source>
</evidence>
<dbReference type="KEGG" id="lez:GLE_1761"/>
<dbReference type="Pfam" id="PF13828">
    <property type="entry name" value="DUF4190"/>
    <property type="match status" value="1"/>
</dbReference>
<dbReference type="AlphaFoldDB" id="A0A0S2DF05"/>
<protein>
    <submittedName>
        <fullName evidence="1">Uncharacterized protein</fullName>
    </submittedName>
</protein>
<proteinExistence type="predicted"/>
<dbReference type="OrthoDB" id="6183992at2"/>
<accession>A0A0S2DF05</accession>
<dbReference type="RefSeq" id="WP_057947032.1">
    <property type="nucleotide sequence ID" value="NZ_CP067396.1"/>
</dbReference>
<name>A0A0S2DF05_LYSEN</name>